<keyword evidence="6" id="KW-0597">Phosphoprotein</keyword>
<dbReference type="Pfam" id="PF07645">
    <property type="entry name" value="EGF_CA"/>
    <property type="match status" value="3"/>
</dbReference>
<evidence type="ECO:0000256" key="11">
    <source>
        <dbReference type="ARBA" id="ARBA00022753"/>
    </source>
</evidence>
<dbReference type="PROSITE" id="PS50026">
    <property type="entry name" value="EGF_3"/>
    <property type="match status" value="4"/>
</dbReference>
<evidence type="ECO:0000313" key="28">
    <source>
        <dbReference type="EMBL" id="KAL3402750.1"/>
    </source>
</evidence>
<dbReference type="InterPro" id="IPR001881">
    <property type="entry name" value="EGF-like_Ca-bd_dom"/>
</dbReference>
<dbReference type="Gene3D" id="2.10.25.10">
    <property type="entry name" value="Laminin"/>
    <property type="match status" value="5"/>
</dbReference>
<dbReference type="FunFam" id="2.10.25.10:FF:000260">
    <property type="entry name" value="Notch receptor 4"/>
    <property type="match status" value="1"/>
</dbReference>
<dbReference type="InterPro" id="IPR000152">
    <property type="entry name" value="EGF-type_Asp/Asn_hydroxyl_site"/>
</dbReference>
<organism evidence="28 29">
    <name type="scientific">Trichogramma kaykai</name>
    <dbReference type="NCBI Taxonomy" id="54128"/>
    <lineage>
        <taxon>Eukaryota</taxon>
        <taxon>Metazoa</taxon>
        <taxon>Ecdysozoa</taxon>
        <taxon>Arthropoda</taxon>
        <taxon>Hexapoda</taxon>
        <taxon>Insecta</taxon>
        <taxon>Pterygota</taxon>
        <taxon>Neoptera</taxon>
        <taxon>Endopterygota</taxon>
        <taxon>Hymenoptera</taxon>
        <taxon>Apocrita</taxon>
        <taxon>Proctotrupomorpha</taxon>
        <taxon>Chalcidoidea</taxon>
        <taxon>Trichogrammatidae</taxon>
        <taxon>Trichogramma</taxon>
    </lineage>
</organism>
<evidence type="ECO:0000313" key="29">
    <source>
        <dbReference type="Proteomes" id="UP001627154"/>
    </source>
</evidence>
<dbReference type="GO" id="GO:0007411">
    <property type="term" value="P:axon guidance"/>
    <property type="evidence" value="ECO:0007669"/>
    <property type="project" value="UniProtKB-ARBA"/>
</dbReference>
<dbReference type="GO" id="GO:0007476">
    <property type="term" value="P:imaginal disc-derived wing morphogenesis"/>
    <property type="evidence" value="ECO:0007669"/>
    <property type="project" value="UniProtKB-ARBA"/>
</dbReference>
<feature type="domain" description="CUB" evidence="26">
    <location>
        <begin position="3171"/>
        <end position="3285"/>
    </location>
</feature>
<dbReference type="PROSITE" id="PS01187">
    <property type="entry name" value="EGF_CA"/>
    <property type="match status" value="1"/>
</dbReference>
<keyword evidence="3" id="KW-1003">Cell membrane</keyword>
<feature type="domain" description="CUB" evidence="26">
    <location>
        <begin position="751"/>
        <end position="865"/>
    </location>
</feature>
<evidence type="ECO:0000259" key="27">
    <source>
        <dbReference type="PROSITE" id="PS50026"/>
    </source>
</evidence>
<feature type="domain" description="EGF-like" evidence="27">
    <location>
        <begin position="164"/>
        <end position="200"/>
    </location>
</feature>
<evidence type="ECO:0000256" key="9">
    <source>
        <dbReference type="ARBA" id="ARBA00022729"/>
    </source>
</evidence>
<evidence type="ECO:0000256" key="12">
    <source>
        <dbReference type="ARBA" id="ARBA00023098"/>
    </source>
</evidence>
<keyword evidence="14 25" id="KW-1015">Disulfide bond</keyword>
<keyword evidence="17" id="KW-0753">Steroid metabolism</keyword>
<dbReference type="FunFam" id="2.10.25.10:FF:000429">
    <property type="entry name" value="Cubilin"/>
    <property type="match status" value="1"/>
</dbReference>
<dbReference type="InterPro" id="IPR049883">
    <property type="entry name" value="NOTCH1_EGF-like"/>
</dbReference>
<dbReference type="CDD" id="cd00054">
    <property type="entry name" value="EGF_CA"/>
    <property type="match status" value="4"/>
</dbReference>
<keyword evidence="10" id="KW-0677">Repeat</keyword>
<dbReference type="Pfam" id="PF00008">
    <property type="entry name" value="EGF"/>
    <property type="match status" value="2"/>
</dbReference>
<evidence type="ECO:0000256" key="13">
    <source>
        <dbReference type="ARBA" id="ARBA00023136"/>
    </source>
</evidence>
<evidence type="ECO:0000256" key="1">
    <source>
        <dbReference type="ARBA" id="ARBA00004177"/>
    </source>
</evidence>
<evidence type="ECO:0000256" key="16">
    <source>
        <dbReference type="ARBA" id="ARBA00023180"/>
    </source>
</evidence>
<dbReference type="PROSITE" id="PS00010">
    <property type="entry name" value="ASX_HYDROXYL"/>
    <property type="match status" value="2"/>
</dbReference>
<protein>
    <recommendedName>
        <fullName evidence="21">Cubilin</fullName>
    </recommendedName>
</protein>
<keyword evidence="12" id="KW-0443">Lipid metabolism</keyword>
<feature type="domain" description="CUB" evidence="26">
    <location>
        <begin position="2591"/>
        <end position="2703"/>
    </location>
</feature>
<dbReference type="GO" id="GO:0031419">
    <property type="term" value="F:cobalamin binding"/>
    <property type="evidence" value="ECO:0007669"/>
    <property type="project" value="UniProtKB-KW"/>
</dbReference>
<dbReference type="GO" id="GO:0048056">
    <property type="term" value="P:R3/R4 cell differentiation"/>
    <property type="evidence" value="ECO:0007669"/>
    <property type="project" value="UniProtKB-ARBA"/>
</dbReference>
<keyword evidence="5" id="KW-0153">Cholesterol metabolism</keyword>
<keyword evidence="8" id="KW-0165">Cleavage on pair of basic residues</keyword>
<feature type="disulfide bond" evidence="24">
    <location>
        <begin position="751"/>
        <end position="778"/>
    </location>
</feature>
<feature type="domain" description="CUB" evidence="26">
    <location>
        <begin position="2464"/>
        <end position="2587"/>
    </location>
</feature>
<comment type="caution">
    <text evidence="28">The sequence shown here is derived from an EMBL/GenBank/DDBJ whole genome shotgun (WGS) entry which is preliminary data.</text>
</comment>
<feature type="domain" description="CUB" evidence="26">
    <location>
        <begin position="1474"/>
        <end position="1588"/>
    </location>
</feature>
<feature type="domain" description="CUB" evidence="26">
    <location>
        <begin position="1942"/>
        <end position="2055"/>
    </location>
</feature>
<feature type="domain" description="CUB" evidence="26">
    <location>
        <begin position="1826"/>
        <end position="1940"/>
    </location>
</feature>
<dbReference type="SMART" id="SM00042">
    <property type="entry name" value="CUB"/>
    <property type="match status" value="26"/>
</dbReference>
<name>A0ABD2XC78_9HYME</name>
<evidence type="ECO:0000256" key="3">
    <source>
        <dbReference type="ARBA" id="ARBA00022475"/>
    </source>
</evidence>
<keyword evidence="4 25" id="KW-0245">EGF-like domain</keyword>
<dbReference type="SUPFAM" id="SSF57196">
    <property type="entry name" value="EGF/Laminin"/>
    <property type="match status" value="5"/>
</dbReference>
<feature type="domain" description="CUB" evidence="26">
    <location>
        <begin position="3292"/>
        <end position="3415"/>
    </location>
</feature>
<feature type="domain" description="CUB" evidence="26">
    <location>
        <begin position="2828"/>
        <end position="2933"/>
    </location>
</feature>
<evidence type="ECO:0000256" key="25">
    <source>
        <dbReference type="PROSITE-ProRule" id="PRU00076"/>
    </source>
</evidence>
<dbReference type="FunFam" id="2.10.25.10:FF:000379">
    <property type="entry name" value="Cubilin"/>
    <property type="match status" value="1"/>
</dbReference>
<evidence type="ECO:0000256" key="14">
    <source>
        <dbReference type="ARBA" id="ARBA00023157"/>
    </source>
</evidence>
<feature type="domain" description="CUB" evidence="26">
    <location>
        <begin position="2937"/>
        <end position="3057"/>
    </location>
</feature>
<evidence type="ECO:0000259" key="26">
    <source>
        <dbReference type="PROSITE" id="PS01180"/>
    </source>
</evidence>
<feature type="domain" description="CUB" evidence="26">
    <location>
        <begin position="1706"/>
        <end position="1822"/>
    </location>
</feature>
<dbReference type="SMART" id="SM00181">
    <property type="entry name" value="EGF"/>
    <property type="match status" value="7"/>
</dbReference>
<feature type="disulfide bond" evidence="25">
    <location>
        <begin position="488"/>
        <end position="497"/>
    </location>
</feature>
<dbReference type="Gene3D" id="2.60.120.290">
    <property type="entry name" value="Spermadhesin, CUB domain"/>
    <property type="match status" value="26"/>
</dbReference>
<feature type="domain" description="CUB" evidence="26">
    <location>
        <begin position="631"/>
        <end position="745"/>
    </location>
</feature>
<keyword evidence="19" id="KW-0170">Cobalt</keyword>
<gene>
    <name evidence="28" type="ORF">TKK_004350</name>
</gene>
<dbReference type="PANTHER" id="PTHR24251:SF37">
    <property type="entry name" value="CUB DOMAIN-CONTAINING PROTEIN"/>
    <property type="match status" value="1"/>
</dbReference>
<dbReference type="InterPro" id="IPR035914">
    <property type="entry name" value="Sperma_CUB_dom_sf"/>
</dbReference>
<dbReference type="InterPro" id="IPR000742">
    <property type="entry name" value="EGF"/>
</dbReference>
<evidence type="ECO:0000256" key="19">
    <source>
        <dbReference type="ARBA" id="ARBA00023285"/>
    </source>
</evidence>
<keyword evidence="7" id="KW-0846">Cobalamin</keyword>
<dbReference type="GO" id="GO:0120035">
    <property type="term" value="P:regulation of plasma membrane bounded cell projection organization"/>
    <property type="evidence" value="ECO:0007669"/>
    <property type="project" value="UniProtKB-ARBA"/>
</dbReference>
<feature type="domain" description="CUB" evidence="26">
    <location>
        <begin position="1236"/>
        <end position="1349"/>
    </location>
</feature>
<evidence type="ECO:0000256" key="24">
    <source>
        <dbReference type="PROSITE-ProRule" id="PRU00059"/>
    </source>
</evidence>
<dbReference type="PROSITE" id="PS01186">
    <property type="entry name" value="EGF_2"/>
    <property type="match status" value="1"/>
</dbReference>
<comment type="subunit">
    <text evidence="23">Interacts with AMN. Component of the cubam complex composed of one CUBN trimer and one AMN chain. The cubam complex can dimerize. Interacts with LRP2 in a dual-receptor complex in a calcium-dependent manner. Found in a complex with PID1/PCLI1, LRP1 and CUBNI. Interacts with LRP1 and PID1/PCLI1.</text>
</comment>
<evidence type="ECO:0000256" key="10">
    <source>
        <dbReference type="ARBA" id="ARBA00022737"/>
    </source>
</evidence>
<dbReference type="SUPFAM" id="SSF49854">
    <property type="entry name" value="Spermadhesin, CUB domain"/>
    <property type="match status" value="26"/>
</dbReference>
<sequence length="3797" mass="421927">MAIGKVKRAIVILFRSIELDTFWITNAICWSNRPILKTEHGNLFIIGAKDKNVTLSTSGLGNINVNEFNLLRVVWAASNASYLVERLKNGVLSDIQTSLQRLSDLVESPNGLMKEINFVRSSNSSRTFDKSTDDSGISTSLKARINTRFRRLENKVRVILKKLRQNECRSDPCQNGGTCIDGYDSYQCHCPPQWEGKQCTDDVNECERLQATAQGCQNGASCVNLQGSYRCQCAAGWHGFHCTSKSSICDEQNNDELCGNGVCLKTNSPVGYTCICKQGWEPLSPSNPSCRKDVDECTSARYPCSVNPLVTCHNVPGSFYCGTCPEGYTGDGFRCQDIDECLRNNGGCSVEPMVQCINTLGSRQCGNCPTGYDGDGVACTYVGTCAIDNGGCHSRASCREGPNSRAICLCPAGYRGDGRGPDGCQPISDDPCRNSTCKTGEVCRARKDGGSGYVCEASKPSDPCESNPCNNGGTCHPDSQNKTYTCECPDNFTGKKCEREKVCGTSTYSALTNPVGHLRVPMDEMDQTDGQNNHTCWWLIAVNETEVVNVTFHSFKLPPPNRAGICDHDYIRLFDGGSLSHPVIGIYCGDQLPNNGTILSSQSNLLIWYQSANPIKDQGFALDWQQIPPMCGGTMEQDFGAIYSPKFPGAYPDDRDCFWTIRVSPGKRIVVTVLSMSIEAHPSCEKDYLEINETNYLGQHELGRFCGHSQPNPITSSGSQLTVHFHADSDGSGMDTGFHLSFLAVAGSPDCGGIYTSESGVITSPGYHSGGYQAGMICDWEIRLPARSRVLLKFLDFGVERSPSCMYDSLQIYEGTDPKKSPLVGKYCSYALPAPLVVNSSRILIRFESDANIEEKGFVLKYEIDCGGVFTEPEGILTSPFYPNRYPGSKDCVYLIAQPAKKSIVLSFEFMDIEDGAVSYDDGNESALECYFDKLEIRDGDTRNSTLLKSLCGAEHYMPREPIYSTFNYMFLEFFTDGNVHNFGFKANYSTIDRECGGIIKEAPGTLDIPGADISIYTNDCLWTIRAPVGHAIQVTWLNFPNQESVLSMECNSNFIEMFEGYLSNDSKSLGRYCVSKVPPQIMTTQGNDLTFLYHMPNPNDRSGTTYQASYNFINDTINCGGRYYSATGTLRSPNYPKKYPKNKSCVWLITAQNKYVVTLNVSSFELETSQNCNYDYLEIRSGSQGNSPLLGKYCGSQIPSEITSMTNQMYIKFVSDTSLQDKGFEIHWHSATTGCGGRLTTSSGAVMSPNYPQNYYHQTTCTWTIRVAAGSVIQIVFIDFDLEDHVSCIFDYLELADLQPDGYAQNKRKFCGRQSPGSLVTRGNQARLTFHSDVFTNSRGFHLKYQTQCRNNVTGLHGVIESPNFYNEADLSGAENCSWIITVPAGNTVNITFSHVDVQACDSGVDYILIKEGDLGYPTKELAKICENNETYLDFTWRIVRSTQRQVFITFVGSGESSNLVAGFRLEWYANGCSQRLSKPSGKFTSPGYPEGNKVPYPFVECHWIIEVGIDKSIEITFPRLETTRTHTYGSLEIFNGADESAPQLADNLCYSSTPVTYTSTGHRMLVKYTSTPAYASYGFEAVYRSVPLRCGGKFTTQFGVIHSANYPANYPHNQWCEWLITVDQFHAVNLTFVELDIEKSRNCSDDYVKVYDGATANAPLLATYCEAILSQASHVSTGNQMLVTMRTDSMVSAKGFKATYNQTCGARIIADGQGELSSTKNLLYLDDLVNCSYIIVAKDPVDKITLSFIHVEFVDQQYWTNKIEIYDGEGTDGTLLGTISSNEVPMPFYSSGSALTVHFVTDDEGLYWSRDSFSAIYSTLTTACGGNYTAENGVVASPNYPYSYPSNADCTWLFNNSPGNRIFLTFSDFQLLDSENCDVDYLEIREVNGIGKLVGVFCGTRINAVNSLKPLWMRFRSASSTAGDTNKPKGFKAQYGFLYGNDDVSGDSGEIASPTYPRPYKKIETYHWRITVPFNFVVQVQMLDMNFESDDESCFSSLKFYDGFDNDAPKLEELCGISISRKPIVSSGNVMYIEMENNFNTLGNWFHLKWLKVPRKTITPTNIEDQVTKMGNDTTVILTKSNASFAFRSPGYPLGYNNSVKYTWNFEAPYDTHITLKFIVLDIEQTENCLADHVLVDTNPMSSDSSKVQKFCLSNATMNLYTSTSNFMKVTFETDAVETKTGFSAIAYIVCGGRIERSSGAIAINNSPNEKIDMYVRNCEWVIKVRPGKRITFQVVVFEDPSRKSNAPEDETRPCRANYYILQNGGSADSPLLGDGKYCRAWSSDSSWRNTSSNQLFVKLSMSQSNLKFKLVFRELGYDCGGNFELSKLTSIKQEISSPNYPNIPHPHTECTWTIMSLDDSRLSIHFTGRFDLAFSVGCEKEYVEVRDGGTEFSPLLGRFCRNTPPSTITTQGNIIYVHYFTDVPEPRNGFKAMITTGGKGFFWKFQLLHTIVTQFSTIDVCGGIEREPRSGVISSPNYPETYATKSNNCSWLIVSPSAMQGVQIQFEDIDLPSRRNCSETDHVAIFERNLDDAENFTLIGTYCGRKSPGLIQTSSRTVLVEFENSFVNARMPAARGFRLNYTYSFQKCGGQLSGSGGYFQTTDYPRVSGYQYCSWRIQVQEGYRVSVDVIDLDLSYSRVTAGSHLSFHNDPHSMTTIALVRNSTLSMTVSSTSNYMSIYYVSVGGHRGMKAKFTAKYPAPCGGKHEDWQGILSSPSTRSPGTNFTTFYCQWTVNSPKVENNDTGGPSTLSLSATGLISKDTPTKFCLGYFNYVTVRGNEPIAKICGNFTKTPLTVLSPYKSHSITALSGTLFVSNFNITYKWHNCGGILLGPSHVIESPTNVSYPVYCAWKVKYPETETISVSFDEMKLGSCNESYLHITSRIYKSPTLGMYCDDSGKSAKNFDSPWNQLYVQYYAAGPGKSFKISVNVDSTSCGGLLKGRNKLIRSPGFPSAYPSNVECIWDIVAKSGYHVGLTFVERFNLETSKNCQNDYVEIYDWLEDPNNGTGAWKSLARVCGRNSPDKPFNSTGPKMRVKFVSNSAIEADGFKAIWSSVCGGVYEATESLQYIESPNFPLVYPSNSFCNYTIVAPDDMEITVNFTHFALEGRDAECRYDNLTIIRGRFEREKIYCGDNGPEQKNAPGRLEIVFRSDNSIGRQGFKFHYSFNDCGGTITSPRMIKPYMETGYGFLNCIWVVKAPLDKSVVLRVEEFYIKEWTTKCDAHYLHVFEGNSTELKNRRAAFCNDAGGILPVIQSIGNVMTIALKTFPYGTDVDKFKAAVFFVDGPNQGCGGNINVASGAASVRFKSQKAHKYSPFADCHWLVVAPEEHQIKFTIDKLDVKTTINGSLVEKAENCSSDYLELRDGGPFAKVIFRICGSQAPPPVVSTSHLLFIRFVSDGIHEGLGVEGSLRALESPCGKTTLDIRNYTQVLTSPRYPDNYPSAVSCKWTIRTKESLLITFKDFDIKDSKDCSEDYLEISDDRSKNVASGGFGEDLIAGGVKYQPNDVKMASVQARAPHKYCGSELPHDFFSDYVARVEVHYKVTSPQKGFKLEYGEPPCSQNYTALQGRIRLRKFDDCRMNIRVPDNYTINIYFHHLLLPSTKNCSKCAVEIREGGFNGSILETICSKSDPNPIFSTSNSISIRAFNTLFRGFSELDLTYTSTKDGRGCGGRIYNYGGVFSSPMYPHPYRQKSVCTWEISVPRGMRVMIRFDVFDIGSKRLCETDNLSIAEMQSDGQKNVLITYCGEDVPAVFEARSDRVLVTYTTSVNNGGAGWLAYFTTASTGKLNSFGLETI</sequence>
<dbReference type="GO" id="GO:0050769">
    <property type="term" value="P:positive regulation of neurogenesis"/>
    <property type="evidence" value="ECO:0007669"/>
    <property type="project" value="UniProtKB-ARBA"/>
</dbReference>
<feature type="domain" description="EGF-like" evidence="27">
    <location>
        <begin position="460"/>
        <end position="498"/>
    </location>
</feature>
<evidence type="ECO:0000256" key="23">
    <source>
        <dbReference type="ARBA" id="ARBA00049703"/>
    </source>
</evidence>
<dbReference type="CDD" id="cd22201">
    <property type="entry name" value="cubilin_NTD"/>
    <property type="match status" value="1"/>
</dbReference>
<dbReference type="PROSITE" id="PS01180">
    <property type="entry name" value="CUB"/>
    <property type="match status" value="27"/>
</dbReference>
<keyword evidence="29" id="KW-1185">Reference proteome</keyword>
<feature type="domain" description="CUB" evidence="26">
    <location>
        <begin position="3561"/>
        <end position="3665"/>
    </location>
</feature>
<feature type="domain" description="CUB" evidence="26">
    <location>
        <begin position="1592"/>
        <end position="1705"/>
    </location>
</feature>
<dbReference type="EMBL" id="JBJJXI010000033">
    <property type="protein sequence ID" value="KAL3402750.1"/>
    <property type="molecule type" value="Genomic_DNA"/>
</dbReference>
<dbReference type="Proteomes" id="UP001627154">
    <property type="component" value="Unassembled WGS sequence"/>
</dbReference>
<feature type="domain" description="CUB" evidence="26">
    <location>
        <begin position="2704"/>
        <end position="2826"/>
    </location>
</feature>
<evidence type="ECO:0000256" key="7">
    <source>
        <dbReference type="ARBA" id="ARBA00022628"/>
    </source>
</evidence>
<dbReference type="FunFam" id="2.10.25.10:FF:000143">
    <property type="entry name" value="Protein crumbs 1"/>
    <property type="match status" value="1"/>
</dbReference>
<feature type="domain" description="CUB" evidence="26">
    <location>
        <begin position="3058"/>
        <end position="3169"/>
    </location>
</feature>
<feature type="domain" description="EGF-like" evidence="27">
    <location>
        <begin position="381"/>
        <end position="425"/>
    </location>
</feature>
<dbReference type="GO" id="GO:0008203">
    <property type="term" value="P:cholesterol metabolic process"/>
    <property type="evidence" value="ECO:0007669"/>
    <property type="project" value="UniProtKB-KW"/>
</dbReference>
<dbReference type="InterPro" id="IPR000859">
    <property type="entry name" value="CUB_dom"/>
</dbReference>
<reference evidence="28 29" key="1">
    <citation type="journal article" date="2024" name="bioRxiv">
        <title>A reference genome for Trichogramma kaykai: A tiny desert-dwelling parasitoid wasp with competing sex-ratio distorters.</title>
        <authorList>
            <person name="Culotta J."/>
            <person name="Lindsey A.R."/>
        </authorList>
    </citation>
    <scope>NUCLEOTIDE SEQUENCE [LARGE SCALE GENOMIC DNA]</scope>
    <source>
        <strain evidence="28 29">KSX58</strain>
    </source>
</reference>
<dbReference type="GO" id="GO:0016324">
    <property type="term" value="C:apical plasma membrane"/>
    <property type="evidence" value="ECO:0007669"/>
    <property type="project" value="UniProtKB-ARBA"/>
</dbReference>
<keyword evidence="18" id="KW-0458">Lysosome</keyword>
<evidence type="ECO:0000256" key="17">
    <source>
        <dbReference type="ARBA" id="ARBA00023221"/>
    </source>
</evidence>
<dbReference type="FunFam" id="2.60.120.290:FF:000003">
    <property type="entry name" value="Neuropilin"/>
    <property type="match status" value="2"/>
</dbReference>
<proteinExistence type="predicted"/>
<accession>A0ABD2XC78</accession>
<feature type="domain" description="CUB" evidence="26">
    <location>
        <begin position="503"/>
        <end position="627"/>
    </location>
</feature>
<keyword evidence="13" id="KW-0472">Membrane</keyword>
<feature type="disulfide bond" evidence="24">
    <location>
        <begin position="1706"/>
        <end position="1733"/>
    </location>
</feature>
<feature type="domain" description="CUB" evidence="26">
    <location>
        <begin position="1120"/>
        <end position="1232"/>
    </location>
</feature>
<keyword evidence="9" id="KW-0732">Signal</keyword>
<keyword evidence="15" id="KW-1207">Sterol metabolism</keyword>
<feature type="domain" description="EGF-like" evidence="27">
    <location>
        <begin position="202"/>
        <end position="243"/>
    </location>
</feature>
<evidence type="ECO:0000256" key="6">
    <source>
        <dbReference type="ARBA" id="ARBA00022553"/>
    </source>
</evidence>
<comment type="function">
    <text evidence="22">Endocytic receptor which plays a role in lipoprotein, vitamin and iron metabolism by facilitating their uptake. Acts together with LRP2 to mediate endocytosis of high-density lipoproteins, GC, hemoglobin, ALB, TF and SCGB1A1. Acts together with AMN to mediate endocytosis of the CBLIF-cobalamin complex. Binds to ALB, MB, Kappa and lambda-light chains, TF, hemoglobin, GC, SCGB1A1, APOA1, high density lipoprotein, and the CBLIF-cobalamin complex. Ligand binding requires calcium. Serves as important transporter in several absorptive epithelia, including intestine, renal proximal tubules and embryonic yolk sac. May play an important role in the development of the peri-implantation embryo through internalization of APOA1 and cholesterol. Binds to LGALS3 at the maternal-fetal interface.</text>
</comment>
<keyword evidence="11" id="KW-0967">Endosome</keyword>
<feature type="domain" description="CUB" evidence="26">
    <location>
        <begin position="1350"/>
        <end position="1472"/>
    </location>
</feature>
<feature type="domain" description="CUB" evidence="26">
    <location>
        <begin position="2193"/>
        <end position="2318"/>
    </location>
</feature>
<feature type="disulfide bond" evidence="25">
    <location>
        <begin position="233"/>
        <end position="242"/>
    </location>
</feature>
<dbReference type="SMART" id="SM00179">
    <property type="entry name" value="EGF_CA"/>
    <property type="match status" value="6"/>
</dbReference>
<feature type="disulfide bond" evidence="25">
    <location>
        <begin position="469"/>
        <end position="486"/>
    </location>
</feature>
<evidence type="ECO:0000256" key="8">
    <source>
        <dbReference type="ARBA" id="ARBA00022685"/>
    </source>
</evidence>
<dbReference type="GO" id="GO:0005765">
    <property type="term" value="C:lysosomal membrane"/>
    <property type="evidence" value="ECO:0007669"/>
    <property type="project" value="UniProtKB-SubCell"/>
</dbReference>
<dbReference type="PROSITE" id="PS00022">
    <property type="entry name" value="EGF_1"/>
    <property type="match status" value="3"/>
</dbReference>
<dbReference type="Pfam" id="PF00431">
    <property type="entry name" value="CUB"/>
    <property type="match status" value="26"/>
</dbReference>
<dbReference type="FunFam" id="2.60.120.290:FF:000013">
    <property type="entry name" value="Membrane frizzled-related protein"/>
    <property type="match status" value="5"/>
</dbReference>
<feature type="domain" description="CUB" evidence="26">
    <location>
        <begin position="996"/>
        <end position="1114"/>
    </location>
</feature>
<dbReference type="GO" id="GO:0016318">
    <property type="term" value="P:ommatidial rotation"/>
    <property type="evidence" value="ECO:0007669"/>
    <property type="project" value="UniProtKB-ARBA"/>
</dbReference>
<dbReference type="CDD" id="cd00041">
    <property type="entry name" value="CUB"/>
    <property type="match status" value="23"/>
</dbReference>
<feature type="domain" description="CUB" evidence="26">
    <location>
        <begin position="3419"/>
        <end position="3559"/>
    </location>
</feature>
<dbReference type="InterPro" id="IPR018097">
    <property type="entry name" value="EGF_Ca-bd_CS"/>
</dbReference>
<dbReference type="FunFam" id="2.10.25.10:FF:000012">
    <property type="entry name" value="Delta-like protein"/>
    <property type="match status" value="1"/>
</dbReference>
<dbReference type="PANTHER" id="PTHR24251">
    <property type="entry name" value="OVOCHYMASE-RELATED"/>
    <property type="match status" value="1"/>
</dbReference>
<evidence type="ECO:0000256" key="2">
    <source>
        <dbReference type="ARBA" id="ARBA00004236"/>
    </source>
</evidence>
<feature type="domain" description="CUB" evidence="26">
    <location>
        <begin position="2076"/>
        <end position="2192"/>
    </location>
</feature>
<dbReference type="FunFam" id="2.60.120.290:FF:000068">
    <property type="entry name" value="Metalloendopeptidase"/>
    <property type="match status" value="1"/>
</dbReference>
<evidence type="ECO:0000256" key="5">
    <source>
        <dbReference type="ARBA" id="ARBA00022548"/>
    </source>
</evidence>
<keyword evidence="16" id="KW-0325">Glycoprotein</keyword>
<evidence type="ECO:0000256" key="15">
    <source>
        <dbReference type="ARBA" id="ARBA00023166"/>
    </source>
</evidence>
<evidence type="ECO:0000256" key="21">
    <source>
        <dbReference type="ARBA" id="ARBA00023878"/>
    </source>
</evidence>
<evidence type="ECO:0000256" key="20">
    <source>
        <dbReference type="ARBA" id="ARBA00023765"/>
    </source>
</evidence>
<feature type="domain" description="CUB" evidence="26">
    <location>
        <begin position="866"/>
        <end position="992"/>
    </location>
</feature>
<dbReference type="GO" id="GO:0005768">
    <property type="term" value="C:endosome"/>
    <property type="evidence" value="ECO:0007669"/>
    <property type="project" value="UniProtKB-SubCell"/>
</dbReference>
<comment type="subcellular location">
    <subcellularLocation>
        <location evidence="2">Cell membrane</location>
    </subcellularLocation>
    <subcellularLocation>
        <location evidence="1">Endosome</location>
    </subcellularLocation>
    <subcellularLocation>
        <location evidence="20">Lysosome membrane</location>
        <topology evidence="20">Peripheral membrane protein</topology>
    </subcellularLocation>
</comment>
<feature type="domain" description="CUB" evidence="26">
    <location>
        <begin position="2322"/>
        <end position="2440"/>
    </location>
</feature>
<comment type="caution">
    <text evidence="25">Lacks conserved residue(s) required for the propagation of feature annotation.</text>
</comment>
<evidence type="ECO:0000256" key="18">
    <source>
        <dbReference type="ARBA" id="ARBA00023228"/>
    </source>
</evidence>
<dbReference type="GO" id="GO:0005911">
    <property type="term" value="C:cell-cell junction"/>
    <property type="evidence" value="ECO:0007669"/>
    <property type="project" value="UniProtKB-ARBA"/>
</dbReference>
<evidence type="ECO:0000256" key="22">
    <source>
        <dbReference type="ARBA" id="ARBA00049611"/>
    </source>
</evidence>
<feature type="disulfide bond" evidence="25">
    <location>
        <begin position="190"/>
        <end position="199"/>
    </location>
</feature>
<evidence type="ECO:0000256" key="4">
    <source>
        <dbReference type="ARBA" id="ARBA00022536"/>
    </source>
</evidence>
<feature type="domain" description="CUB" evidence="26">
    <location>
        <begin position="3671"/>
        <end position="3784"/>
    </location>
</feature>
<dbReference type="GO" id="GO:0040008">
    <property type="term" value="P:regulation of growth"/>
    <property type="evidence" value="ECO:0007669"/>
    <property type="project" value="UniProtKB-ARBA"/>
</dbReference>